<evidence type="ECO:0000256" key="2">
    <source>
        <dbReference type="ARBA" id="ARBA00011233"/>
    </source>
</evidence>
<dbReference type="InterPro" id="IPR036390">
    <property type="entry name" value="WH_DNA-bd_sf"/>
</dbReference>
<dbReference type="PROSITE" id="PS00434">
    <property type="entry name" value="HSF_DOMAIN"/>
    <property type="match status" value="1"/>
</dbReference>
<dbReference type="GO" id="GO:0034605">
    <property type="term" value="P:cellular response to heat"/>
    <property type="evidence" value="ECO:0007669"/>
    <property type="project" value="TreeGrafter"/>
</dbReference>
<keyword evidence="8" id="KW-0539">Nucleus</keyword>
<dbReference type="GO" id="GO:0003700">
    <property type="term" value="F:DNA-binding transcription factor activity"/>
    <property type="evidence" value="ECO:0007669"/>
    <property type="project" value="InterPro"/>
</dbReference>
<evidence type="ECO:0000256" key="9">
    <source>
        <dbReference type="RuleBase" id="RU004020"/>
    </source>
</evidence>
<evidence type="ECO:0000259" key="10">
    <source>
        <dbReference type="PROSITE" id="PS00434"/>
    </source>
</evidence>
<evidence type="ECO:0000256" key="4">
    <source>
        <dbReference type="ARBA" id="ARBA00023015"/>
    </source>
</evidence>
<dbReference type="PANTHER" id="PTHR10015">
    <property type="entry name" value="HEAT SHOCK TRANSCRIPTION FACTOR"/>
    <property type="match status" value="1"/>
</dbReference>
<reference evidence="12" key="1">
    <citation type="journal article" date="2014" name="Science">
        <title>Ancient hybridizations among the ancestral genomes of bread wheat.</title>
        <authorList>
            <consortium name="International Wheat Genome Sequencing Consortium,"/>
            <person name="Marcussen T."/>
            <person name="Sandve S.R."/>
            <person name="Heier L."/>
            <person name="Spannagl M."/>
            <person name="Pfeifer M."/>
            <person name="Jakobsen K.S."/>
            <person name="Wulff B.B."/>
            <person name="Steuernagel B."/>
            <person name="Mayer K.F."/>
            <person name="Olsen O.A."/>
        </authorList>
    </citation>
    <scope>NUCLEOTIDE SEQUENCE [LARGE SCALE GENOMIC DNA]</scope>
    <source>
        <strain evidence="12">cv. AL8/78</strain>
    </source>
</reference>
<keyword evidence="7" id="KW-0804">Transcription</keyword>
<dbReference type="InterPro" id="IPR000232">
    <property type="entry name" value="HSF_DNA-bd"/>
</dbReference>
<reference evidence="11" key="5">
    <citation type="journal article" date="2021" name="G3 (Bethesda)">
        <title>Aegilops tauschii genome assembly Aet v5.0 features greater sequence contiguity and improved annotation.</title>
        <authorList>
            <person name="Wang L."/>
            <person name="Zhu T."/>
            <person name="Rodriguez J.C."/>
            <person name="Deal K.R."/>
            <person name="Dubcovsky J."/>
            <person name="McGuire P.E."/>
            <person name="Lux T."/>
            <person name="Spannagl M."/>
            <person name="Mayer K.F.X."/>
            <person name="Baldrich P."/>
            <person name="Meyers B.C."/>
            <person name="Huo N."/>
            <person name="Gu Y.Q."/>
            <person name="Zhou H."/>
            <person name="Devos K.M."/>
            <person name="Bennetzen J.L."/>
            <person name="Unver T."/>
            <person name="Budak H."/>
            <person name="Gulick P.J."/>
            <person name="Galiba G."/>
            <person name="Kalapos B."/>
            <person name="Nelson D.R."/>
            <person name="Li P."/>
            <person name="You F.M."/>
            <person name="Luo M.C."/>
            <person name="Dvorak J."/>
        </authorList>
    </citation>
    <scope>NUCLEOTIDE SEQUENCE [LARGE SCALE GENOMIC DNA]</scope>
    <source>
        <strain evidence="11">cv. AL8/78</strain>
    </source>
</reference>
<dbReference type="GO" id="GO:0006357">
    <property type="term" value="P:regulation of transcription by RNA polymerase II"/>
    <property type="evidence" value="ECO:0007669"/>
    <property type="project" value="TreeGrafter"/>
</dbReference>
<evidence type="ECO:0000256" key="5">
    <source>
        <dbReference type="ARBA" id="ARBA00023016"/>
    </source>
</evidence>
<organism evidence="11 12">
    <name type="scientific">Aegilops tauschii subsp. strangulata</name>
    <name type="common">Goatgrass</name>
    <dbReference type="NCBI Taxonomy" id="200361"/>
    <lineage>
        <taxon>Eukaryota</taxon>
        <taxon>Viridiplantae</taxon>
        <taxon>Streptophyta</taxon>
        <taxon>Embryophyta</taxon>
        <taxon>Tracheophyta</taxon>
        <taxon>Spermatophyta</taxon>
        <taxon>Magnoliopsida</taxon>
        <taxon>Liliopsida</taxon>
        <taxon>Poales</taxon>
        <taxon>Poaceae</taxon>
        <taxon>BOP clade</taxon>
        <taxon>Pooideae</taxon>
        <taxon>Triticodae</taxon>
        <taxon>Triticeae</taxon>
        <taxon>Triticinae</taxon>
        <taxon>Aegilops</taxon>
    </lineage>
</organism>
<comment type="similarity">
    <text evidence="9">Belongs to the HSF family.</text>
</comment>
<evidence type="ECO:0000313" key="12">
    <source>
        <dbReference type="Proteomes" id="UP000015105"/>
    </source>
</evidence>
<keyword evidence="5" id="KW-0346">Stress response</keyword>
<dbReference type="PRINTS" id="PR00056">
    <property type="entry name" value="HSFDOMAIN"/>
</dbReference>
<dbReference type="GO" id="GO:0000978">
    <property type="term" value="F:RNA polymerase II cis-regulatory region sequence-specific DNA binding"/>
    <property type="evidence" value="ECO:0007669"/>
    <property type="project" value="TreeGrafter"/>
</dbReference>
<dbReference type="AlphaFoldDB" id="A0A453JC71"/>
<evidence type="ECO:0000256" key="8">
    <source>
        <dbReference type="ARBA" id="ARBA00023242"/>
    </source>
</evidence>
<dbReference type="EnsemblPlants" id="AET4Gv20867400.3">
    <property type="protein sequence ID" value="AET4Gv20867400.3"/>
    <property type="gene ID" value="AET4Gv20867400"/>
</dbReference>
<keyword evidence="12" id="KW-1185">Reference proteome</keyword>
<comment type="subcellular location">
    <subcellularLocation>
        <location evidence="1">Nucleus</location>
    </subcellularLocation>
</comment>
<reference evidence="12" key="2">
    <citation type="journal article" date="2017" name="Nat. Plants">
        <title>The Aegilops tauschii genome reveals multiple impacts of transposons.</title>
        <authorList>
            <person name="Zhao G."/>
            <person name="Zou C."/>
            <person name="Li K."/>
            <person name="Wang K."/>
            <person name="Li T."/>
            <person name="Gao L."/>
            <person name="Zhang X."/>
            <person name="Wang H."/>
            <person name="Yang Z."/>
            <person name="Liu X."/>
            <person name="Jiang W."/>
            <person name="Mao L."/>
            <person name="Kong X."/>
            <person name="Jiao Y."/>
            <person name="Jia J."/>
        </authorList>
    </citation>
    <scope>NUCLEOTIDE SEQUENCE [LARGE SCALE GENOMIC DNA]</scope>
    <source>
        <strain evidence="12">cv. AL8/78</strain>
    </source>
</reference>
<dbReference type="PANTHER" id="PTHR10015:SF372">
    <property type="entry name" value="HSF-TYPE DNA-BINDING DOMAIN-CONTAINING PROTEIN"/>
    <property type="match status" value="1"/>
</dbReference>
<keyword evidence="4" id="KW-0805">Transcription regulation</keyword>
<evidence type="ECO:0000256" key="3">
    <source>
        <dbReference type="ARBA" id="ARBA00022553"/>
    </source>
</evidence>
<sequence length="295" mass="31986">PSTPRPFPNQQQASIFSPSVATMSGGGIESSFSGSYGVGAAGVAPFVAKTYGMVDDRATDGVVAWGPAGNSFVVADPFAFSEMLLPAHFKHANFSSFVRQLNTYGFRKVDPDRWEFAHASFLRGQTHLLRHIVRRQSGGKRGGKEVGDEEEDEESSSAVLAMEVVRLRNEQRATEERVAEMWRRVQDAERRPKLMLAFLLKVVGDPDMLRRLAGSSASVSGLDEGAEEVKRPRLLLDGDGAGVDGLLYHHGGNLNMEEALVPEPSVDMYYAGGDGFGDVQADGGPPYAFHMDSGY</sequence>
<evidence type="ECO:0000256" key="1">
    <source>
        <dbReference type="ARBA" id="ARBA00004123"/>
    </source>
</evidence>
<keyword evidence="3" id="KW-0597">Phosphoprotein</keyword>
<feature type="domain" description="HSF-type DNA-binding" evidence="10">
    <location>
        <begin position="85"/>
        <end position="109"/>
    </location>
</feature>
<dbReference type="GO" id="GO:0005634">
    <property type="term" value="C:nucleus"/>
    <property type="evidence" value="ECO:0007669"/>
    <property type="project" value="UniProtKB-SubCell"/>
</dbReference>
<dbReference type="FunFam" id="1.10.10.10:FF:000037">
    <property type="entry name" value="Heat stress transcription factor B-4"/>
    <property type="match status" value="1"/>
</dbReference>
<dbReference type="Proteomes" id="UP000015105">
    <property type="component" value="Chromosome 4D"/>
</dbReference>
<name>A0A453JC71_AEGTS</name>
<comment type="subunit">
    <text evidence="2">Homotrimer.</text>
</comment>
<dbReference type="Gramene" id="AET4Gv20867400.3">
    <property type="protein sequence ID" value="AET4Gv20867400.3"/>
    <property type="gene ID" value="AET4Gv20867400"/>
</dbReference>
<dbReference type="Gene3D" id="1.10.10.10">
    <property type="entry name" value="Winged helix-like DNA-binding domain superfamily/Winged helix DNA-binding domain"/>
    <property type="match status" value="1"/>
</dbReference>
<proteinExistence type="inferred from homology"/>
<accession>A0A453JC71</accession>
<dbReference type="SMART" id="SM00415">
    <property type="entry name" value="HSF"/>
    <property type="match status" value="1"/>
</dbReference>
<reference evidence="11" key="4">
    <citation type="submission" date="2019-03" db="UniProtKB">
        <authorList>
            <consortium name="EnsemblPlants"/>
        </authorList>
    </citation>
    <scope>IDENTIFICATION</scope>
</reference>
<reference evidence="11" key="3">
    <citation type="journal article" date="2017" name="Nature">
        <title>Genome sequence of the progenitor of the wheat D genome Aegilops tauschii.</title>
        <authorList>
            <person name="Luo M.C."/>
            <person name="Gu Y.Q."/>
            <person name="Puiu D."/>
            <person name="Wang H."/>
            <person name="Twardziok S.O."/>
            <person name="Deal K.R."/>
            <person name="Huo N."/>
            <person name="Zhu T."/>
            <person name="Wang L."/>
            <person name="Wang Y."/>
            <person name="McGuire P.E."/>
            <person name="Liu S."/>
            <person name="Long H."/>
            <person name="Ramasamy R.K."/>
            <person name="Rodriguez J.C."/>
            <person name="Van S.L."/>
            <person name="Yuan L."/>
            <person name="Wang Z."/>
            <person name="Xia Z."/>
            <person name="Xiao L."/>
            <person name="Anderson O.D."/>
            <person name="Ouyang S."/>
            <person name="Liang Y."/>
            <person name="Zimin A.V."/>
            <person name="Pertea G."/>
            <person name="Qi P."/>
            <person name="Bennetzen J.L."/>
            <person name="Dai X."/>
            <person name="Dawson M.W."/>
            <person name="Muller H.G."/>
            <person name="Kugler K."/>
            <person name="Rivarola-Duarte L."/>
            <person name="Spannagl M."/>
            <person name="Mayer K.F.X."/>
            <person name="Lu F.H."/>
            <person name="Bevan M.W."/>
            <person name="Leroy P."/>
            <person name="Li P."/>
            <person name="You F.M."/>
            <person name="Sun Q."/>
            <person name="Liu Z."/>
            <person name="Lyons E."/>
            <person name="Wicker T."/>
            <person name="Salzberg S.L."/>
            <person name="Devos K.M."/>
            <person name="Dvorak J."/>
        </authorList>
    </citation>
    <scope>NUCLEOTIDE SEQUENCE [LARGE SCALE GENOMIC DNA]</scope>
    <source>
        <strain evidence="11">cv. AL8/78</strain>
    </source>
</reference>
<dbReference type="SUPFAM" id="SSF46785">
    <property type="entry name" value="Winged helix' DNA-binding domain"/>
    <property type="match status" value="1"/>
</dbReference>
<evidence type="ECO:0000256" key="6">
    <source>
        <dbReference type="ARBA" id="ARBA00023125"/>
    </source>
</evidence>
<evidence type="ECO:0000256" key="7">
    <source>
        <dbReference type="ARBA" id="ARBA00023163"/>
    </source>
</evidence>
<protein>
    <recommendedName>
        <fullName evidence="10">HSF-type DNA-binding domain-containing protein</fullName>
    </recommendedName>
</protein>
<keyword evidence="6" id="KW-0238">DNA-binding</keyword>
<dbReference type="InterPro" id="IPR036388">
    <property type="entry name" value="WH-like_DNA-bd_sf"/>
</dbReference>
<dbReference type="Pfam" id="PF00447">
    <property type="entry name" value="HSF_DNA-bind"/>
    <property type="match status" value="1"/>
</dbReference>
<evidence type="ECO:0000313" key="11">
    <source>
        <dbReference type="EnsemblPlants" id="AET4Gv20867400.3"/>
    </source>
</evidence>